<reference evidence="2" key="1">
    <citation type="journal article" date="2021" name="PeerJ">
        <title>Extensive microbial diversity within the chicken gut microbiome revealed by metagenomics and culture.</title>
        <authorList>
            <person name="Gilroy R."/>
            <person name="Ravi A."/>
            <person name="Getino M."/>
            <person name="Pursley I."/>
            <person name="Horton D.L."/>
            <person name="Alikhan N.F."/>
            <person name="Baker D."/>
            <person name="Gharbi K."/>
            <person name="Hall N."/>
            <person name="Watson M."/>
            <person name="Adriaenssens E.M."/>
            <person name="Foster-Nyarko E."/>
            <person name="Jarju S."/>
            <person name="Secka A."/>
            <person name="Antonio M."/>
            <person name="Oren A."/>
            <person name="Chaudhuri R.R."/>
            <person name="La Ragione R."/>
            <person name="Hildebrand F."/>
            <person name="Pallen M.J."/>
        </authorList>
    </citation>
    <scope>NUCLEOTIDE SEQUENCE</scope>
    <source>
        <strain evidence="2">1345</strain>
    </source>
</reference>
<dbReference type="Proteomes" id="UP000886750">
    <property type="component" value="Unassembled WGS sequence"/>
</dbReference>
<gene>
    <name evidence="2" type="ORF">H9729_00790</name>
</gene>
<name>A0A9D1ZV34_9FIRM</name>
<proteinExistence type="predicted"/>
<organism evidence="2 3">
    <name type="scientific">Candidatus Borkfalkia excrementigallinarum</name>
    <dbReference type="NCBI Taxonomy" id="2838506"/>
    <lineage>
        <taxon>Bacteria</taxon>
        <taxon>Bacillati</taxon>
        <taxon>Bacillota</taxon>
        <taxon>Clostridia</taxon>
        <taxon>Christensenellales</taxon>
        <taxon>Christensenellaceae</taxon>
        <taxon>Candidatus Borkfalkia</taxon>
    </lineage>
</organism>
<feature type="region of interest" description="Disordered" evidence="1">
    <location>
        <begin position="114"/>
        <end position="165"/>
    </location>
</feature>
<sequence>MVKYKKCPRCELNYIEEDKDYCDVCLAEMQGAKLKFADLDDEDEEKTELCPVCGENYMRPGEKMCDECKKNSEYEEEDDIDPEKDEEWRNYLDEDTDDLSLESDGIYLGEDFTADFDDEDFGDDYVEEEESESAPEEDFDYTAEDLDDLDDEDEDDEEEDEDDDF</sequence>
<evidence type="ECO:0000313" key="2">
    <source>
        <dbReference type="EMBL" id="HIY96203.1"/>
    </source>
</evidence>
<evidence type="ECO:0008006" key="4">
    <source>
        <dbReference type="Google" id="ProtNLM"/>
    </source>
</evidence>
<evidence type="ECO:0000256" key="1">
    <source>
        <dbReference type="SAM" id="MobiDB-lite"/>
    </source>
</evidence>
<feature type="region of interest" description="Disordered" evidence="1">
    <location>
        <begin position="71"/>
        <end position="102"/>
    </location>
</feature>
<protein>
    <recommendedName>
        <fullName evidence="4">Zinc ribbon domain-containing protein</fullName>
    </recommendedName>
</protein>
<dbReference type="AlphaFoldDB" id="A0A9D1ZV34"/>
<reference evidence="2" key="2">
    <citation type="submission" date="2021-04" db="EMBL/GenBank/DDBJ databases">
        <authorList>
            <person name="Gilroy R."/>
        </authorList>
    </citation>
    <scope>NUCLEOTIDE SEQUENCE</scope>
    <source>
        <strain evidence="2">1345</strain>
    </source>
</reference>
<dbReference type="EMBL" id="DXCQ01000008">
    <property type="protein sequence ID" value="HIY96203.1"/>
    <property type="molecule type" value="Genomic_DNA"/>
</dbReference>
<evidence type="ECO:0000313" key="3">
    <source>
        <dbReference type="Proteomes" id="UP000886750"/>
    </source>
</evidence>
<comment type="caution">
    <text evidence="2">The sequence shown here is derived from an EMBL/GenBank/DDBJ whole genome shotgun (WGS) entry which is preliminary data.</text>
</comment>
<feature type="compositionally biased region" description="Acidic residues" evidence="1">
    <location>
        <begin position="74"/>
        <end position="85"/>
    </location>
</feature>
<accession>A0A9D1ZV34</accession>